<dbReference type="Proteomes" id="UP000188298">
    <property type="component" value="Chromosome"/>
</dbReference>
<name>A0A1Q2LEL2_9HELI</name>
<proteinExistence type="predicted"/>
<reference evidence="2 3" key="1">
    <citation type="submission" date="2017-02" db="EMBL/GenBank/DDBJ databases">
        <title>Whole genome sequencing of Helicobacter bilis strain AAQJH.</title>
        <authorList>
            <person name="Conlan S."/>
            <person name="Thomas P.J."/>
            <person name="Mullikin J."/>
            <person name="Palmore T.N."/>
            <person name="Frank K.M."/>
            <person name="Segre J.A."/>
        </authorList>
    </citation>
    <scope>NUCLEOTIDE SEQUENCE [LARGE SCALE GENOMIC DNA]</scope>
    <source>
        <strain evidence="2 3">AAQJH</strain>
    </source>
</reference>
<dbReference type="RefSeq" id="WP_077387991.1">
    <property type="nucleotide sequence ID" value="NZ_CP019645.1"/>
</dbReference>
<evidence type="ECO:0008006" key="4">
    <source>
        <dbReference type="Google" id="ProtNLM"/>
    </source>
</evidence>
<sequence length="224" mass="24408">MRKISLSIVCSALVCSSVALANNPAENATDLKGMKPFVGFMVGTLTETASTTINGSAIVLSITSLQTGLWGGLEFNFMDNLGVRAYVNMITTALPINSTTNSVRSSSRMIFNGNVDLIYRPTDKLGIFIGFGLGDMLIGSTYKSNTRTETNPDNYFAMFGNFGVQYNINTNNILELSAILNSMFDFTTIERVSTTTGTAIVKTQLYAPSVLVSHNIMMKYAYRF</sequence>
<evidence type="ECO:0000313" key="3">
    <source>
        <dbReference type="Proteomes" id="UP000188298"/>
    </source>
</evidence>
<gene>
    <name evidence="2" type="ORF">XJ32_00660</name>
</gene>
<dbReference type="EMBL" id="CP019645">
    <property type="protein sequence ID" value="AQQ58848.1"/>
    <property type="molecule type" value="Genomic_DNA"/>
</dbReference>
<keyword evidence="1" id="KW-0732">Signal</keyword>
<evidence type="ECO:0000256" key="1">
    <source>
        <dbReference type="SAM" id="SignalP"/>
    </source>
</evidence>
<feature type="chain" id="PRO_5012772157" description="Outer membrane beta-barrel protein" evidence="1">
    <location>
        <begin position="22"/>
        <end position="224"/>
    </location>
</feature>
<dbReference type="AlphaFoldDB" id="A0A1Q2LEL2"/>
<dbReference type="Gene3D" id="2.40.160.20">
    <property type="match status" value="1"/>
</dbReference>
<feature type="signal peptide" evidence="1">
    <location>
        <begin position="1"/>
        <end position="21"/>
    </location>
</feature>
<evidence type="ECO:0000313" key="2">
    <source>
        <dbReference type="EMBL" id="AQQ58848.1"/>
    </source>
</evidence>
<accession>A0A1Q2LEL2</accession>
<dbReference type="SUPFAM" id="SSF56925">
    <property type="entry name" value="OMPA-like"/>
    <property type="match status" value="1"/>
</dbReference>
<dbReference type="KEGG" id="hbl:XJ32_00660"/>
<organism evidence="2 3">
    <name type="scientific">Helicobacter bilis</name>
    <dbReference type="NCBI Taxonomy" id="37372"/>
    <lineage>
        <taxon>Bacteria</taxon>
        <taxon>Pseudomonadati</taxon>
        <taxon>Campylobacterota</taxon>
        <taxon>Epsilonproteobacteria</taxon>
        <taxon>Campylobacterales</taxon>
        <taxon>Helicobacteraceae</taxon>
        <taxon>Helicobacter</taxon>
    </lineage>
</organism>
<protein>
    <recommendedName>
        <fullName evidence="4">Outer membrane beta-barrel protein</fullName>
    </recommendedName>
</protein>
<dbReference type="InterPro" id="IPR011250">
    <property type="entry name" value="OMP/PagP_B-barrel"/>
</dbReference>